<keyword evidence="2" id="KW-1185">Reference proteome</keyword>
<dbReference type="EMBL" id="JBHTAI010000011">
    <property type="protein sequence ID" value="MFC7150613.1"/>
    <property type="molecule type" value="Genomic_DNA"/>
</dbReference>
<sequence length="58" mass="6703">MEWDELRSRFDRLYVAQASNAGVGEQSIDNYDYQAELVKLYDRWAVVNTEGNLLGDSM</sequence>
<name>A0ABW2FFM3_9BACL</name>
<proteinExistence type="predicted"/>
<dbReference type="RefSeq" id="WP_378052998.1">
    <property type="nucleotide sequence ID" value="NZ_JBHMDN010000069.1"/>
</dbReference>
<organism evidence="1 2">
    <name type="scientific">Cohnella cellulosilytica</name>
    <dbReference type="NCBI Taxonomy" id="986710"/>
    <lineage>
        <taxon>Bacteria</taxon>
        <taxon>Bacillati</taxon>
        <taxon>Bacillota</taxon>
        <taxon>Bacilli</taxon>
        <taxon>Bacillales</taxon>
        <taxon>Paenibacillaceae</taxon>
        <taxon>Cohnella</taxon>
    </lineage>
</organism>
<evidence type="ECO:0000313" key="2">
    <source>
        <dbReference type="Proteomes" id="UP001596378"/>
    </source>
</evidence>
<evidence type="ECO:0000313" key="1">
    <source>
        <dbReference type="EMBL" id="MFC7150613.1"/>
    </source>
</evidence>
<reference evidence="2" key="1">
    <citation type="journal article" date="2019" name="Int. J. Syst. Evol. Microbiol.">
        <title>The Global Catalogue of Microorganisms (GCM) 10K type strain sequencing project: providing services to taxonomists for standard genome sequencing and annotation.</title>
        <authorList>
            <consortium name="The Broad Institute Genomics Platform"/>
            <consortium name="The Broad Institute Genome Sequencing Center for Infectious Disease"/>
            <person name="Wu L."/>
            <person name="Ma J."/>
        </authorList>
    </citation>
    <scope>NUCLEOTIDE SEQUENCE [LARGE SCALE GENOMIC DNA]</scope>
    <source>
        <strain evidence="2">KCTC 12907</strain>
    </source>
</reference>
<dbReference type="Proteomes" id="UP001596378">
    <property type="component" value="Unassembled WGS sequence"/>
</dbReference>
<protein>
    <submittedName>
        <fullName evidence="1">Uncharacterized protein</fullName>
    </submittedName>
</protein>
<comment type="caution">
    <text evidence="1">The sequence shown here is derived from an EMBL/GenBank/DDBJ whole genome shotgun (WGS) entry which is preliminary data.</text>
</comment>
<gene>
    <name evidence="1" type="ORF">ACFQMJ_18940</name>
</gene>
<accession>A0ABW2FFM3</accession>